<gene>
    <name evidence="1" type="ORF">BDV26DRAFT_261223</name>
</gene>
<dbReference type="Proteomes" id="UP000326198">
    <property type="component" value="Unassembled WGS sequence"/>
</dbReference>
<organism evidence="1 2">
    <name type="scientific">Aspergillus bertholletiae</name>
    <dbReference type="NCBI Taxonomy" id="1226010"/>
    <lineage>
        <taxon>Eukaryota</taxon>
        <taxon>Fungi</taxon>
        <taxon>Dikarya</taxon>
        <taxon>Ascomycota</taxon>
        <taxon>Pezizomycotina</taxon>
        <taxon>Eurotiomycetes</taxon>
        <taxon>Eurotiomycetidae</taxon>
        <taxon>Eurotiales</taxon>
        <taxon>Aspergillaceae</taxon>
        <taxon>Aspergillus</taxon>
        <taxon>Aspergillus subgen. Circumdati</taxon>
    </lineage>
</organism>
<keyword evidence="2" id="KW-1185">Reference proteome</keyword>
<dbReference type="EMBL" id="ML736205">
    <property type="protein sequence ID" value="KAE8378624.1"/>
    <property type="molecule type" value="Genomic_DNA"/>
</dbReference>
<evidence type="ECO:0000313" key="1">
    <source>
        <dbReference type="EMBL" id="KAE8378624.1"/>
    </source>
</evidence>
<evidence type="ECO:0000313" key="2">
    <source>
        <dbReference type="Proteomes" id="UP000326198"/>
    </source>
</evidence>
<accession>A0A5N7BA39</accession>
<dbReference type="AlphaFoldDB" id="A0A5N7BA39"/>
<sequence length="73" mass="8297">MHLIGPLWLTLSILEGKWMKNPQLSSGEVVEDPLNDSRQWRNWLARVGMTLKPWFIYPASQSQCCSPASPLVS</sequence>
<proteinExistence type="predicted"/>
<protein>
    <submittedName>
        <fullName evidence="1">Uncharacterized protein</fullName>
    </submittedName>
</protein>
<name>A0A5N7BA39_9EURO</name>
<reference evidence="1 2" key="1">
    <citation type="submission" date="2019-04" db="EMBL/GenBank/DDBJ databases">
        <title>Friends and foes A comparative genomics studyof 23 Aspergillus species from section Flavi.</title>
        <authorList>
            <consortium name="DOE Joint Genome Institute"/>
            <person name="Kjaerbolling I."/>
            <person name="Vesth T."/>
            <person name="Frisvad J.C."/>
            <person name="Nybo J.L."/>
            <person name="Theobald S."/>
            <person name="Kildgaard S."/>
            <person name="Isbrandt T."/>
            <person name="Kuo A."/>
            <person name="Sato A."/>
            <person name="Lyhne E.K."/>
            <person name="Kogle M.E."/>
            <person name="Wiebenga A."/>
            <person name="Kun R.S."/>
            <person name="Lubbers R.J."/>
            <person name="Makela M.R."/>
            <person name="Barry K."/>
            <person name="Chovatia M."/>
            <person name="Clum A."/>
            <person name="Daum C."/>
            <person name="Haridas S."/>
            <person name="He G."/>
            <person name="LaButti K."/>
            <person name="Lipzen A."/>
            <person name="Mondo S."/>
            <person name="Riley R."/>
            <person name="Salamov A."/>
            <person name="Simmons B.A."/>
            <person name="Magnuson J.K."/>
            <person name="Henrissat B."/>
            <person name="Mortensen U.H."/>
            <person name="Larsen T.O."/>
            <person name="Devries R.P."/>
            <person name="Grigoriev I.V."/>
            <person name="Machida M."/>
            <person name="Baker S.E."/>
            <person name="Andersen M.R."/>
        </authorList>
    </citation>
    <scope>NUCLEOTIDE SEQUENCE [LARGE SCALE GENOMIC DNA]</scope>
    <source>
        <strain evidence="1 2">IBT 29228</strain>
    </source>
</reference>